<dbReference type="InterPro" id="IPR006143">
    <property type="entry name" value="RND_pump_MFP"/>
</dbReference>
<evidence type="ECO:0000313" key="10">
    <source>
        <dbReference type="EMBL" id="PEN13813.1"/>
    </source>
</evidence>
<proteinExistence type="inferred from homology"/>
<dbReference type="Pfam" id="PF19335">
    <property type="entry name" value="HMBD"/>
    <property type="match status" value="1"/>
</dbReference>
<dbReference type="InterPro" id="IPR008972">
    <property type="entry name" value="Cupredoxin"/>
</dbReference>
<accession>A0A2A8CYY7</accession>
<feature type="compositionally biased region" description="Basic and acidic residues" evidence="3">
    <location>
        <begin position="437"/>
        <end position="470"/>
    </location>
</feature>
<feature type="domain" description="CusB-like barrel-sandwich hybrid" evidence="7">
    <location>
        <begin position="151"/>
        <end position="273"/>
    </location>
</feature>
<dbReference type="GO" id="GO:0016020">
    <property type="term" value="C:membrane"/>
    <property type="evidence" value="ECO:0007669"/>
    <property type="project" value="InterPro"/>
</dbReference>
<evidence type="ECO:0000259" key="8">
    <source>
        <dbReference type="Pfam" id="PF25954"/>
    </source>
</evidence>
<comment type="similarity">
    <text evidence="1">Belongs to the membrane fusion protein (MFP) (TC 8.A.1) family.</text>
</comment>
<dbReference type="InterPro" id="IPR058649">
    <property type="entry name" value="CzcB_C"/>
</dbReference>
<dbReference type="Pfam" id="PF13473">
    <property type="entry name" value="Cupredoxin_1"/>
    <property type="match status" value="1"/>
</dbReference>
<dbReference type="RefSeq" id="WP_098074977.1">
    <property type="nucleotide sequence ID" value="NZ_PDEQ01000003.1"/>
</dbReference>
<dbReference type="OrthoDB" id="9806939at2"/>
<dbReference type="InterPro" id="IPR051909">
    <property type="entry name" value="MFP_Cation_Efflux"/>
</dbReference>
<dbReference type="PANTHER" id="PTHR30097:SF15">
    <property type="entry name" value="CATION EFFLUX SYSTEM PROTEIN CUSB"/>
    <property type="match status" value="1"/>
</dbReference>
<dbReference type="Pfam" id="PF25954">
    <property type="entry name" value="Beta-barrel_RND_2"/>
    <property type="match status" value="1"/>
</dbReference>
<feature type="domain" description="CusB-like beta-barrel" evidence="8">
    <location>
        <begin position="278"/>
        <end position="353"/>
    </location>
</feature>
<dbReference type="InterPro" id="IPR058791">
    <property type="entry name" value="3HB_CusB"/>
</dbReference>
<name>A0A2A8CYY7_9BACT</name>
<dbReference type="FunFam" id="2.40.30.170:FF:000010">
    <property type="entry name" value="Efflux RND transporter periplasmic adaptor subunit"/>
    <property type="match status" value="1"/>
</dbReference>
<dbReference type="SUPFAM" id="SSF49503">
    <property type="entry name" value="Cupredoxins"/>
    <property type="match status" value="1"/>
</dbReference>
<dbReference type="SUPFAM" id="SSF111369">
    <property type="entry name" value="HlyD-like secretion proteins"/>
    <property type="match status" value="1"/>
</dbReference>
<evidence type="ECO:0000259" key="4">
    <source>
        <dbReference type="Pfam" id="PF13473"/>
    </source>
</evidence>
<gene>
    <name evidence="10" type="ORF">CRI94_07030</name>
</gene>
<keyword evidence="2" id="KW-0813">Transport</keyword>
<dbReference type="Gene3D" id="2.40.30.170">
    <property type="match status" value="1"/>
</dbReference>
<feature type="region of interest" description="Disordered" evidence="3">
    <location>
        <begin position="433"/>
        <end position="487"/>
    </location>
</feature>
<evidence type="ECO:0000259" key="9">
    <source>
        <dbReference type="Pfam" id="PF25975"/>
    </source>
</evidence>
<feature type="domain" description="Heavy metal binding" evidence="5">
    <location>
        <begin position="77"/>
        <end position="98"/>
    </location>
</feature>
<dbReference type="GO" id="GO:0022857">
    <property type="term" value="F:transmembrane transporter activity"/>
    <property type="evidence" value="ECO:0007669"/>
    <property type="project" value="InterPro"/>
</dbReference>
<dbReference type="Proteomes" id="UP000220102">
    <property type="component" value="Unassembled WGS sequence"/>
</dbReference>
<evidence type="ECO:0000259" key="7">
    <source>
        <dbReference type="Pfam" id="PF25919"/>
    </source>
</evidence>
<dbReference type="GO" id="GO:0060003">
    <property type="term" value="P:copper ion export"/>
    <property type="evidence" value="ECO:0007669"/>
    <property type="project" value="TreeGrafter"/>
</dbReference>
<dbReference type="Pfam" id="PF25869">
    <property type="entry name" value="3HB_CusB"/>
    <property type="match status" value="1"/>
</dbReference>
<feature type="domain" description="EfeO-type cupredoxin-like" evidence="4">
    <location>
        <begin position="488"/>
        <end position="576"/>
    </location>
</feature>
<dbReference type="Gene3D" id="6.10.140.730">
    <property type="match status" value="1"/>
</dbReference>
<dbReference type="Pfam" id="PF25975">
    <property type="entry name" value="CzcB_C"/>
    <property type="match status" value="1"/>
</dbReference>
<dbReference type="EMBL" id="PDEQ01000003">
    <property type="protein sequence ID" value="PEN13813.1"/>
    <property type="molecule type" value="Genomic_DNA"/>
</dbReference>
<dbReference type="InterPro" id="IPR058790">
    <property type="entry name" value="BSH_CusB"/>
</dbReference>
<keyword evidence="11" id="KW-1185">Reference proteome</keyword>
<comment type="caution">
    <text evidence="10">The sequence shown here is derived from an EMBL/GenBank/DDBJ whole genome shotgun (WGS) entry which is preliminary data.</text>
</comment>
<dbReference type="Pfam" id="PF25919">
    <property type="entry name" value="BSH_CusB"/>
    <property type="match status" value="1"/>
</dbReference>
<dbReference type="InterPro" id="IPR045800">
    <property type="entry name" value="HMBD"/>
</dbReference>
<dbReference type="GO" id="GO:0046914">
    <property type="term" value="F:transition metal ion binding"/>
    <property type="evidence" value="ECO:0007669"/>
    <property type="project" value="TreeGrafter"/>
</dbReference>
<dbReference type="Gene3D" id="2.40.420.20">
    <property type="match status" value="1"/>
</dbReference>
<reference evidence="10 11" key="1">
    <citation type="submission" date="2017-10" db="EMBL/GenBank/DDBJ databases">
        <title>Draft genome of Longibacter Salinarum.</title>
        <authorList>
            <person name="Goh K.M."/>
            <person name="Shamsir M.S."/>
            <person name="Lim S.W."/>
        </authorList>
    </citation>
    <scope>NUCLEOTIDE SEQUENCE [LARGE SCALE GENOMIC DNA]</scope>
    <source>
        <strain evidence="10 11">KCTC 52045</strain>
    </source>
</reference>
<evidence type="ECO:0000259" key="6">
    <source>
        <dbReference type="Pfam" id="PF25869"/>
    </source>
</evidence>
<dbReference type="GO" id="GO:0030288">
    <property type="term" value="C:outer membrane-bounded periplasmic space"/>
    <property type="evidence" value="ECO:0007669"/>
    <property type="project" value="TreeGrafter"/>
</dbReference>
<organism evidence="10 11">
    <name type="scientific">Longibacter salinarum</name>
    <dbReference type="NCBI Taxonomy" id="1850348"/>
    <lineage>
        <taxon>Bacteria</taxon>
        <taxon>Pseudomonadati</taxon>
        <taxon>Rhodothermota</taxon>
        <taxon>Rhodothermia</taxon>
        <taxon>Rhodothermales</taxon>
        <taxon>Salisaetaceae</taxon>
        <taxon>Longibacter</taxon>
    </lineage>
</organism>
<protein>
    <submittedName>
        <fullName evidence="10">Efflux transporter periplasmic adaptor subunit</fullName>
    </submittedName>
</protein>
<evidence type="ECO:0000256" key="1">
    <source>
        <dbReference type="ARBA" id="ARBA00009477"/>
    </source>
</evidence>
<dbReference type="PANTHER" id="PTHR30097">
    <property type="entry name" value="CATION EFFLUX SYSTEM PROTEIN CUSB"/>
    <property type="match status" value="1"/>
</dbReference>
<dbReference type="AlphaFoldDB" id="A0A2A8CYY7"/>
<dbReference type="InterPro" id="IPR028096">
    <property type="entry name" value="EfeO_Cupredoxin"/>
</dbReference>
<dbReference type="Gene3D" id="2.60.40.420">
    <property type="entry name" value="Cupredoxins - blue copper proteins"/>
    <property type="match status" value="1"/>
</dbReference>
<dbReference type="NCBIfam" id="TIGR01730">
    <property type="entry name" value="RND_mfp"/>
    <property type="match status" value="1"/>
</dbReference>
<evidence type="ECO:0000256" key="3">
    <source>
        <dbReference type="SAM" id="MobiDB-lite"/>
    </source>
</evidence>
<feature type="domain" description="CzcB-like C-terminal circularly permuted SH3-like" evidence="9">
    <location>
        <begin position="362"/>
        <end position="420"/>
    </location>
</feature>
<feature type="domain" description="CusB-like three alpha-helical bundle" evidence="6">
    <location>
        <begin position="185"/>
        <end position="238"/>
    </location>
</feature>
<evidence type="ECO:0000313" key="11">
    <source>
        <dbReference type="Proteomes" id="UP000220102"/>
    </source>
</evidence>
<sequence>MSTTSFSRTTAVLIAVALLVGVGLGVTAMTVFSDNSDVEATAGSPPASDSAASAASGATGLAAYDKDGDGTVYQGGMHPEVIQDEPGNCPICGMALTPTPVNGQAPEGTVQISPTTLQNIGVKTAPVRTESLARRVRTTGRFEVNERRTTAVAPKVGGWVDKLYVDYEGARVGTGQPLIELYSPELVATQEEYLSALRAAERLDDASSQRLVEAARRRLAYWDISDAQIERLKETREPMRTLTFYAPSAGTVTKKSITEGEKFSPGETLMQIANLSSLWLMADIYEQDLAWIDTGSKARVRLPYDPTAEVEAEVDYIYDEVDGQTRTVRARVSVPNPDRNLRPGMYAVVMIEGDETEPYPVVPQESIVDSGDRDIVILAEGNGRFRPVPVQTGRTADGKVQVVEGLRGNETVVTSAQFLIDSEARLQGALSAMTMPGHDHGSSDAMSNDREESRADHEPANHSASDHAEMSAEQMPSESHDMTGGQMTTRDTVDIRVTKSGFEPSMVHVKKGDQTVFRFIRQTESTCATNVQIPALDVKPTDLPMNEAVAIEVTPEKTGSFTFACGMDMIEGTVMVERASKG</sequence>
<evidence type="ECO:0000259" key="5">
    <source>
        <dbReference type="Pfam" id="PF19335"/>
    </source>
</evidence>
<dbReference type="InterPro" id="IPR058792">
    <property type="entry name" value="Beta-barrel_RND_2"/>
</dbReference>
<dbReference type="GO" id="GO:0015679">
    <property type="term" value="P:plasma membrane copper ion transport"/>
    <property type="evidence" value="ECO:0007669"/>
    <property type="project" value="TreeGrafter"/>
</dbReference>
<evidence type="ECO:0000256" key="2">
    <source>
        <dbReference type="ARBA" id="ARBA00022448"/>
    </source>
</evidence>